<sequence>MARKEEPLQMRIGEAKQRDVGKKRARIGPEAMDYLKVTPGDIVDVMGSRSSCAVVWPVDEDEKFPDIIRIDGQTRKNIGASL</sequence>
<name>A0AC60W337_9ARCH</name>
<dbReference type="EMBL" id="JACENC010000151">
    <property type="protein sequence ID" value="MBA4454045.1"/>
    <property type="molecule type" value="Genomic_DNA"/>
</dbReference>
<proteinExistence type="predicted"/>
<comment type="caution">
    <text evidence="1">The sequence shown here is derived from an EMBL/GenBank/DDBJ whole genome shotgun (WGS) entry which is preliminary data.</text>
</comment>
<dbReference type="Proteomes" id="UP000526786">
    <property type="component" value="Unassembled WGS sequence"/>
</dbReference>
<feature type="non-terminal residue" evidence="1">
    <location>
        <position position="82"/>
    </location>
</feature>
<gene>
    <name evidence="1" type="ORF">H2B05_03785</name>
</gene>
<protein>
    <submittedName>
        <fullName evidence="1">AAA family ATPase</fullName>
    </submittedName>
</protein>
<accession>A0AC60W337</accession>
<reference evidence="1 2" key="1">
    <citation type="journal article" date="2020" name="Appl. Environ. Microbiol.">
        <title>Genomic Characteristics of a Novel Species of Ammonia-Oxidizing Archaea from the Jiulong River Estuary.</title>
        <authorList>
            <person name="Zou D."/>
            <person name="Wan R."/>
            <person name="Han L."/>
            <person name="Xu M.N."/>
            <person name="Liu Y."/>
            <person name="Liu H."/>
            <person name="Kao S.J."/>
            <person name="Li M."/>
        </authorList>
    </citation>
    <scope>NUCLEOTIDE SEQUENCE [LARGE SCALE GENOMIC DNA]</scope>
    <source>
        <strain evidence="1">W2bin3</strain>
    </source>
</reference>
<evidence type="ECO:0000313" key="1">
    <source>
        <dbReference type="EMBL" id="MBA4454045.1"/>
    </source>
</evidence>
<organism evidence="1 2">
    <name type="scientific">Candidatus Nitrosomaritimum aestuariumsis</name>
    <dbReference type="NCBI Taxonomy" id="3342354"/>
    <lineage>
        <taxon>Archaea</taxon>
        <taxon>Nitrososphaerota</taxon>
        <taxon>Nitrososphaeria</taxon>
        <taxon>Nitrosopumilales</taxon>
        <taxon>Nitrosopumilaceae</taxon>
        <taxon>Candidatus Nitrosomaritimum</taxon>
    </lineage>
</organism>
<evidence type="ECO:0000313" key="2">
    <source>
        <dbReference type="Proteomes" id="UP000526786"/>
    </source>
</evidence>